<dbReference type="AlphaFoldDB" id="A0A8S2GC06"/>
<organism evidence="5 7">
    <name type="scientific">Didymodactylos carnosus</name>
    <dbReference type="NCBI Taxonomy" id="1234261"/>
    <lineage>
        <taxon>Eukaryota</taxon>
        <taxon>Metazoa</taxon>
        <taxon>Spiralia</taxon>
        <taxon>Gnathifera</taxon>
        <taxon>Rotifera</taxon>
        <taxon>Eurotatoria</taxon>
        <taxon>Bdelloidea</taxon>
        <taxon>Philodinida</taxon>
        <taxon>Philodinidae</taxon>
        <taxon>Didymodactylos</taxon>
    </lineage>
</organism>
<dbReference type="Gene3D" id="2.115.10.20">
    <property type="entry name" value="Glycosyl hydrolase domain, family 43"/>
    <property type="match status" value="1"/>
</dbReference>
<keyword evidence="3" id="KW-0326">Glycosidase</keyword>
<dbReference type="Pfam" id="PF00251">
    <property type="entry name" value="Glyco_hydro_32N"/>
    <property type="match status" value="1"/>
</dbReference>
<dbReference type="InterPro" id="IPR023296">
    <property type="entry name" value="Glyco_hydro_beta-prop_sf"/>
</dbReference>
<dbReference type="Proteomes" id="UP000677228">
    <property type="component" value="Unassembled WGS sequence"/>
</dbReference>
<evidence type="ECO:0000256" key="2">
    <source>
        <dbReference type="ARBA" id="ARBA00022801"/>
    </source>
</evidence>
<reference evidence="5" key="1">
    <citation type="submission" date="2021-02" db="EMBL/GenBank/DDBJ databases">
        <authorList>
            <person name="Nowell W R."/>
        </authorList>
    </citation>
    <scope>NUCLEOTIDE SEQUENCE</scope>
</reference>
<evidence type="ECO:0000313" key="7">
    <source>
        <dbReference type="Proteomes" id="UP000677228"/>
    </source>
</evidence>
<gene>
    <name evidence="5" type="ORF">OVA965_LOCUS46097</name>
    <name evidence="6" type="ORF">TMI583_LOCUS50321</name>
</gene>
<comment type="similarity">
    <text evidence="1">Belongs to the glycosyl hydrolase 32 family.</text>
</comment>
<comment type="caution">
    <text evidence="5">The sequence shown here is derived from an EMBL/GenBank/DDBJ whole genome shotgun (WGS) entry which is preliminary data.</text>
</comment>
<dbReference type="Proteomes" id="UP000682733">
    <property type="component" value="Unassembled WGS sequence"/>
</dbReference>
<evidence type="ECO:0000313" key="6">
    <source>
        <dbReference type="EMBL" id="CAF4577268.1"/>
    </source>
</evidence>
<protein>
    <recommendedName>
        <fullName evidence="4">Glycosyl hydrolase family 32 N-terminal domain-containing protein</fullName>
    </recommendedName>
</protein>
<name>A0A8S2GC06_9BILA</name>
<sequence>MLGTEGGNTTLHPSTHWSVWINGNISKTGNDSVTMNIIASGVADWGDTYALNSFHDPKGNRRIFYGWVMEDNNNYGQRAFGYNGQITLPREVFVQ</sequence>
<evidence type="ECO:0000256" key="3">
    <source>
        <dbReference type="ARBA" id="ARBA00023295"/>
    </source>
</evidence>
<dbReference type="EMBL" id="CAJNOK010080301">
    <property type="protein sequence ID" value="CAF1681961.1"/>
    <property type="molecule type" value="Genomic_DNA"/>
</dbReference>
<evidence type="ECO:0000313" key="5">
    <source>
        <dbReference type="EMBL" id="CAF1681961.1"/>
    </source>
</evidence>
<dbReference type="EMBL" id="CAJOBA010119978">
    <property type="protein sequence ID" value="CAF4577268.1"/>
    <property type="molecule type" value="Genomic_DNA"/>
</dbReference>
<keyword evidence="2" id="KW-0378">Hydrolase</keyword>
<dbReference type="SUPFAM" id="SSF75005">
    <property type="entry name" value="Arabinanase/levansucrase/invertase"/>
    <property type="match status" value="1"/>
</dbReference>
<feature type="non-terminal residue" evidence="5">
    <location>
        <position position="95"/>
    </location>
</feature>
<accession>A0A8S2GC06</accession>
<dbReference type="InterPro" id="IPR013148">
    <property type="entry name" value="Glyco_hydro_32_N"/>
</dbReference>
<feature type="domain" description="Glycosyl hydrolase family 32 N-terminal" evidence="4">
    <location>
        <begin position="42"/>
        <end position="93"/>
    </location>
</feature>
<evidence type="ECO:0000259" key="4">
    <source>
        <dbReference type="Pfam" id="PF00251"/>
    </source>
</evidence>
<evidence type="ECO:0000256" key="1">
    <source>
        <dbReference type="ARBA" id="ARBA00009902"/>
    </source>
</evidence>
<dbReference type="GO" id="GO:0016798">
    <property type="term" value="F:hydrolase activity, acting on glycosyl bonds"/>
    <property type="evidence" value="ECO:0007669"/>
    <property type="project" value="UniProtKB-KW"/>
</dbReference>
<proteinExistence type="inferred from homology"/>